<dbReference type="AlphaFoldDB" id="A0AAV8ZE84"/>
<dbReference type="GO" id="GO:0015074">
    <property type="term" value="P:DNA integration"/>
    <property type="evidence" value="ECO:0007669"/>
    <property type="project" value="TreeGrafter"/>
</dbReference>
<dbReference type="Pfam" id="PF17906">
    <property type="entry name" value="HTH_48"/>
    <property type="match status" value="1"/>
</dbReference>
<dbReference type="PANTHER" id="PTHR46060:SF2">
    <property type="entry name" value="HISTONE-LYSINE N-METHYLTRANSFERASE SETMAR"/>
    <property type="match status" value="1"/>
</dbReference>
<dbReference type="PANTHER" id="PTHR46060">
    <property type="entry name" value="MARINER MOS1 TRANSPOSASE-LIKE PROTEIN"/>
    <property type="match status" value="1"/>
</dbReference>
<dbReference type="GO" id="GO:0003697">
    <property type="term" value="F:single-stranded DNA binding"/>
    <property type="evidence" value="ECO:0007669"/>
    <property type="project" value="TreeGrafter"/>
</dbReference>
<feature type="domain" description="Mos1 transposase HTH" evidence="1">
    <location>
        <begin position="23"/>
        <end position="54"/>
    </location>
</feature>
<evidence type="ECO:0000313" key="3">
    <source>
        <dbReference type="Proteomes" id="UP001162162"/>
    </source>
</evidence>
<reference evidence="2" key="1">
    <citation type="journal article" date="2023" name="Insect Mol. Biol.">
        <title>Genome sequencing provides insights into the evolution of gene families encoding plant cell wall-degrading enzymes in longhorned beetles.</title>
        <authorList>
            <person name="Shin N.R."/>
            <person name="Okamura Y."/>
            <person name="Kirsch R."/>
            <person name="Pauchet Y."/>
        </authorList>
    </citation>
    <scope>NUCLEOTIDE SEQUENCE</scope>
    <source>
        <strain evidence="2">AMC_N1</strain>
    </source>
</reference>
<proteinExistence type="predicted"/>
<dbReference type="GO" id="GO:0005634">
    <property type="term" value="C:nucleus"/>
    <property type="evidence" value="ECO:0007669"/>
    <property type="project" value="TreeGrafter"/>
</dbReference>
<name>A0AAV8ZE84_9CUCU</name>
<dbReference type="InterPro" id="IPR041426">
    <property type="entry name" value="Mos1_HTH"/>
</dbReference>
<dbReference type="GO" id="GO:0046975">
    <property type="term" value="F:histone H3K36 methyltransferase activity"/>
    <property type="evidence" value="ECO:0007669"/>
    <property type="project" value="TreeGrafter"/>
</dbReference>
<evidence type="ECO:0000313" key="2">
    <source>
        <dbReference type="EMBL" id="KAJ8962291.1"/>
    </source>
</evidence>
<dbReference type="GO" id="GO:0044774">
    <property type="term" value="P:mitotic DNA integrity checkpoint signaling"/>
    <property type="evidence" value="ECO:0007669"/>
    <property type="project" value="TreeGrafter"/>
</dbReference>
<dbReference type="EMBL" id="JAPWTK010000003">
    <property type="protein sequence ID" value="KAJ8962291.1"/>
    <property type="molecule type" value="Genomic_DNA"/>
</dbReference>
<dbReference type="GO" id="GO:0042800">
    <property type="term" value="F:histone H3K4 methyltransferase activity"/>
    <property type="evidence" value="ECO:0007669"/>
    <property type="project" value="TreeGrafter"/>
</dbReference>
<comment type="caution">
    <text evidence="2">The sequence shown here is derived from an EMBL/GenBank/DDBJ whole genome shotgun (WGS) entry which is preliminary data.</text>
</comment>
<dbReference type="GO" id="GO:0000014">
    <property type="term" value="F:single-stranded DNA endodeoxyribonuclease activity"/>
    <property type="evidence" value="ECO:0007669"/>
    <property type="project" value="TreeGrafter"/>
</dbReference>
<dbReference type="GO" id="GO:0003690">
    <property type="term" value="F:double-stranded DNA binding"/>
    <property type="evidence" value="ECO:0007669"/>
    <property type="project" value="TreeGrafter"/>
</dbReference>
<sequence length="127" mass="14375">MAVLAAVINFPTAKLLCVRKDGRQSFRDLSELFGEETISQMQVEMWFDKVKSGDVNLTDEEERGRPSDFDDQALLTAVKEDESLTSRMLAEDFNGNQSTIVTRLTKLVKTQGRITWANVQTHANYDT</sequence>
<dbReference type="GO" id="GO:0035861">
    <property type="term" value="C:site of double-strand break"/>
    <property type="evidence" value="ECO:0007669"/>
    <property type="project" value="TreeGrafter"/>
</dbReference>
<dbReference type="InterPro" id="IPR052709">
    <property type="entry name" value="Transposase-MT_Hybrid"/>
</dbReference>
<dbReference type="GO" id="GO:0031297">
    <property type="term" value="P:replication fork processing"/>
    <property type="evidence" value="ECO:0007669"/>
    <property type="project" value="TreeGrafter"/>
</dbReference>
<gene>
    <name evidence="2" type="ORF">NQ318_018270</name>
</gene>
<dbReference type="GO" id="GO:0006303">
    <property type="term" value="P:double-strand break repair via nonhomologous end joining"/>
    <property type="evidence" value="ECO:0007669"/>
    <property type="project" value="TreeGrafter"/>
</dbReference>
<accession>A0AAV8ZE84</accession>
<protein>
    <recommendedName>
        <fullName evidence="1">Mos1 transposase HTH domain-containing protein</fullName>
    </recommendedName>
</protein>
<dbReference type="GO" id="GO:0000793">
    <property type="term" value="C:condensed chromosome"/>
    <property type="evidence" value="ECO:0007669"/>
    <property type="project" value="TreeGrafter"/>
</dbReference>
<dbReference type="GO" id="GO:0000729">
    <property type="term" value="P:DNA double-strand break processing"/>
    <property type="evidence" value="ECO:0007669"/>
    <property type="project" value="TreeGrafter"/>
</dbReference>
<keyword evidence="3" id="KW-1185">Reference proteome</keyword>
<dbReference type="Proteomes" id="UP001162162">
    <property type="component" value="Unassembled WGS sequence"/>
</dbReference>
<evidence type="ECO:0000259" key="1">
    <source>
        <dbReference type="Pfam" id="PF17906"/>
    </source>
</evidence>
<organism evidence="2 3">
    <name type="scientific">Aromia moschata</name>
    <dbReference type="NCBI Taxonomy" id="1265417"/>
    <lineage>
        <taxon>Eukaryota</taxon>
        <taxon>Metazoa</taxon>
        <taxon>Ecdysozoa</taxon>
        <taxon>Arthropoda</taxon>
        <taxon>Hexapoda</taxon>
        <taxon>Insecta</taxon>
        <taxon>Pterygota</taxon>
        <taxon>Neoptera</taxon>
        <taxon>Endopterygota</taxon>
        <taxon>Coleoptera</taxon>
        <taxon>Polyphaga</taxon>
        <taxon>Cucujiformia</taxon>
        <taxon>Chrysomeloidea</taxon>
        <taxon>Cerambycidae</taxon>
        <taxon>Cerambycinae</taxon>
        <taxon>Callichromatini</taxon>
        <taxon>Aromia</taxon>
    </lineage>
</organism>
<dbReference type="GO" id="GO:0044547">
    <property type="term" value="F:DNA topoisomerase binding"/>
    <property type="evidence" value="ECO:0007669"/>
    <property type="project" value="TreeGrafter"/>
</dbReference>